<gene>
    <name evidence="2" type="ORF">KIH74_06865</name>
</gene>
<sequence>MLRAIDALPNDPRSADSFEFGSADRRRIRVGRYRVLYEIKSNVIDVVRIARVTEGR</sequence>
<reference evidence="2 3" key="1">
    <citation type="submission" date="2021-05" db="EMBL/GenBank/DDBJ databases">
        <title>Kineosporia and Streptomyces sp. nov. two new marine actinobacteria isolated from Coral.</title>
        <authorList>
            <person name="Buangrab K."/>
            <person name="Sutthacheep M."/>
            <person name="Yeemin T."/>
            <person name="Harunari E."/>
            <person name="Igarashi Y."/>
            <person name="Kanchanasin P."/>
            <person name="Tanasupawat S."/>
            <person name="Phongsopitanun W."/>
        </authorList>
    </citation>
    <scope>NUCLEOTIDE SEQUENCE [LARGE SCALE GENOMIC DNA]</scope>
    <source>
        <strain evidence="2 3">J2-2</strain>
    </source>
</reference>
<name>A0ABS5TEJ9_9ACTN</name>
<dbReference type="Gene3D" id="3.30.2310.20">
    <property type="entry name" value="RelE-like"/>
    <property type="match status" value="1"/>
</dbReference>
<protein>
    <submittedName>
        <fullName evidence="2">Type II toxin-antitoxin system RelE/ParE family toxin</fullName>
    </submittedName>
</protein>
<organism evidence="2 3">
    <name type="scientific">Kineosporia corallincola</name>
    <dbReference type="NCBI Taxonomy" id="2835133"/>
    <lineage>
        <taxon>Bacteria</taxon>
        <taxon>Bacillati</taxon>
        <taxon>Actinomycetota</taxon>
        <taxon>Actinomycetes</taxon>
        <taxon>Kineosporiales</taxon>
        <taxon>Kineosporiaceae</taxon>
        <taxon>Kineosporia</taxon>
    </lineage>
</organism>
<proteinExistence type="predicted"/>
<dbReference type="Pfam" id="PF05016">
    <property type="entry name" value="ParE_toxin"/>
    <property type="match status" value="1"/>
</dbReference>
<dbReference type="Proteomes" id="UP001197247">
    <property type="component" value="Unassembled WGS sequence"/>
</dbReference>
<keyword evidence="3" id="KW-1185">Reference proteome</keyword>
<dbReference type="InterPro" id="IPR035093">
    <property type="entry name" value="RelE/ParE_toxin_dom_sf"/>
</dbReference>
<evidence type="ECO:0000313" key="2">
    <source>
        <dbReference type="EMBL" id="MBT0768641.1"/>
    </source>
</evidence>
<accession>A0ABS5TEJ9</accession>
<dbReference type="SUPFAM" id="SSF143011">
    <property type="entry name" value="RelE-like"/>
    <property type="match status" value="1"/>
</dbReference>
<dbReference type="InterPro" id="IPR007712">
    <property type="entry name" value="RelE/ParE_toxin"/>
</dbReference>
<dbReference type="EMBL" id="JAHBAY010000002">
    <property type="protein sequence ID" value="MBT0768641.1"/>
    <property type="molecule type" value="Genomic_DNA"/>
</dbReference>
<evidence type="ECO:0000313" key="3">
    <source>
        <dbReference type="Proteomes" id="UP001197247"/>
    </source>
</evidence>
<keyword evidence="1" id="KW-1277">Toxin-antitoxin system</keyword>
<evidence type="ECO:0000256" key="1">
    <source>
        <dbReference type="ARBA" id="ARBA00022649"/>
    </source>
</evidence>
<comment type="caution">
    <text evidence="2">The sequence shown here is derived from an EMBL/GenBank/DDBJ whole genome shotgun (WGS) entry which is preliminary data.</text>
</comment>